<dbReference type="Proteomes" id="UP000682005">
    <property type="component" value="Chromosome 1"/>
</dbReference>
<name>A0A0K1NKE6_9BACT</name>
<reference evidence="2 4" key="2">
    <citation type="submission" date="2021-03" db="EMBL/GenBank/DDBJ databases">
        <title>Human Oral Microbial Genomes.</title>
        <authorList>
            <person name="Johnston C.D."/>
            <person name="Chen T."/>
            <person name="Dewhirst F.E."/>
        </authorList>
    </citation>
    <scope>NUCLEOTIDE SEQUENCE [LARGE SCALE GENOMIC DNA]</scope>
    <source>
        <strain evidence="2 4">W1435</strain>
    </source>
</reference>
<evidence type="ECO:0000313" key="1">
    <source>
        <dbReference type="EMBL" id="AKU69156.1"/>
    </source>
</evidence>
<evidence type="ECO:0000313" key="4">
    <source>
        <dbReference type="Proteomes" id="UP000682005"/>
    </source>
</evidence>
<protein>
    <submittedName>
        <fullName evidence="1">Uncharacterized protein</fullName>
    </submittedName>
</protein>
<evidence type="ECO:0000313" key="2">
    <source>
        <dbReference type="EMBL" id="QUB87654.1"/>
    </source>
</evidence>
<reference evidence="1 3" key="1">
    <citation type="submission" date="2015-07" db="EMBL/GenBank/DDBJ databases">
        <authorList>
            <person name="Noorani M."/>
        </authorList>
    </citation>
    <scope>NUCLEOTIDE SEQUENCE [LARGE SCALE GENOMIC DNA]</scope>
    <source>
        <strain evidence="1 3">W1435</strain>
    </source>
</reference>
<keyword evidence="4" id="KW-1185">Reference proteome</keyword>
<sequence length="224" mass="26522">MMNRMSKVLILFILLSSLIQGSAAGFVRENKLYVIDGIVLDLPDADEGDFMFEERNDTLYIMPLTYFTLDGAGLFFPDDICVVNLQETIAIGVKQEITDDTPAVWLDFSSERNRLEKAIKQKYFVWTSQEQEGYLYRHHWEAVKELSLQFQKMYYNNILAKQTEYKECCPEYIEQARDILAMKDKDFVSFKQLSVYPQIKYRTITIRYWKQQEYRHIVVVEKPL</sequence>
<dbReference type="EMBL" id="CP012074">
    <property type="protein sequence ID" value="AKU69156.1"/>
    <property type="molecule type" value="Genomic_DNA"/>
</dbReference>
<gene>
    <name evidence="1" type="ORF">ADJ77_04860</name>
    <name evidence="2" type="ORF">J5A51_11965</name>
</gene>
<evidence type="ECO:0000313" key="3">
    <source>
        <dbReference type="Proteomes" id="UP000060345"/>
    </source>
</evidence>
<dbReference type="OrthoDB" id="1076303at2"/>
<dbReference type="AlphaFoldDB" id="A0A0K1NKE6"/>
<dbReference type="KEGG" id="pfus:ADJ77_04860"/>
<proteinExistence type="predicted"/>
<dbReference type="Proteomes" id="UP000060345">
    <property type="component" value="Chromosome 1"/>
</dbReference>
<dbReference type="EMBL" id="CP072370">
    <property type="protein sequence ID" value="QUB87654.1"/>
    <property type="molecule type" value="Genomic_DNA"/>
</dbReference>
<organism evidence="1 3">
    <name type="scientific">Prevotella fusca JCM 17724</name>
    <dbReference type="NCBI Taxonomy" id="1236517"/>
    <lineage>
        <taxon>Bacteria</taxon>
        <taxon>Pseudomonadati</taxon>
        <taxon>Bacteroidota</taxon>
        <taxon>Bacteroidia</taxon>
        <taxon>Bacteroidales</taxon>
        <taxon>Prevotellaceae</taxon>
        <taxon>Prevotella</taxon>
    </lineage>
</organism>
<accession>A0A0K1NKE6</accession>